<evidence type="ECO:0000313" key="7">
    <source>
        <dbReference type="Proteomes" id="UP000494363"/>
    </source>
</evidence>
<evidence type="ECO:0000256" key="1">
    <source>
        <dbReference type="ARBA" id="ARBA00023015"/>
    </source>
</evidence>
<dbReference type="InterPro" id="IPR009057">
    <property type="entry name" value="Homeodomain-like_sf"/>
</dbReference>
<dbReference type="Proteomes" id="UP000494363">
    <property type="component" value="Unassembled WGS sequence"/>
</dbReference>
<evidence type="ECO:0000256" key="3">
    <source>
        <dbReference type="ARBA" id="ARBA00023163"/>
    </source>
</evidence>
<feature type="DNA-binding region" description="H-T-H motif" evidence="4">
    <location>
        <begin position="29"/>
        <end position="48"/>
    </location>
</feature>
<protein>
    <submittedName>
        <fullName evidence="6">HTH-type transcriptional repressor ComR</fullName>
    </submittedName>
</protein>
<dbReference type="SUPFAM" id="SSF48498">
    <property type="entry name" value="Tetracyclin repressor-like, C-terminal domain"/>
    <property type="match status" value="1"/>
</dbReference>
<evidence type="ECO:0000256" key="4">
    <source>
        <dbReference type="PROSITE-ProRule" id="PRU00335"/>
    </source>
</evidence>
<dbReference type="AlphaFoldDB" id="A0A6J5D4A5"/>
<dbReference type="PANTHER" id="PTHR47506:SF1">
    <property type="entry name" value="HTH-TYPE TRANSCRIPTIONAL REGULATOR YJDC"/>
    <property type="match status" value="1"/>
</dbReference>
<organism evidence="6 7">
    <name type="scientific">Paraburkholderia humisilvae</name>
    <dbReference type="NCBI Taxonomy" id="627669"/>
    <lineage>
        <taxon>Bacteria</taxon>
        <taxon>Pseudomonadati</taxon>
        <taxon>Pseudomonadota</taxon>
        <taxon>Betaproteobacteria</taxon>
        <taxon>Burkholderiales</taxon>
        <taxon>Burkholderiaceae</taxon>
        <taxon>Paraburkholderia</taxon>
    </lineage>
</organism>
<dbReference type="EMBL" id="CADIKH010000003">
    <property type="protein sequence ID" value="CAB3749169.1"/>
    <property type="molecule type" value="Genomic_DNA"/>
</dbReference>
<dbReference type="Gene3D" id="1.10.10.60">
    <property type="entry name" value="Homeodomain-like"/>
    <property type="match status" value="1"/>
</dbReference>
<keyword evidence="1" id="KW-0805">Transcription regulation</keyword>
<dbReference type="InterPro" id="IPR001647">
    <property type="entry name" value="HTH_TetR"/>
</dbReference>
<evidence type="ECO:0000256" key="2">
    <source>
        <dbReference type="ARBA" id="ARBA00023125"/>
    </source>
</evidence>
<dbReference type="Pfam" id="PF00440">
    <property type="entry name" value="TetR_N"/>
    <property type="match status" value="1"/>
</dbReference>
<dbReference type="SUPFAM" id="SSF46689">
    <property type="entry name" value="Homeodomain-like"/>
    <property type="match status" value="1"/>
</dbReference>
<name>A0A6J5D4A5_9BURK</name>
<dbReference type="Gene3D" id="1.10.357.10">
    <property type="entry name" value="Tetracycline Repressor, domain 2"/>
    <property type="match status" value="1"/>
</dbReference>
<keyword evidence="7" id="KW-1185">Reference proteome</keyword>
<reference evidence="6 7" key="1">
    <citation type="submission" date="2020-04" db="EMBL/GenBank/DDBJ databases">
        <authorList>
            <person name="De Canck E."/>
        </authorList>
    </citation>
    <scope>NUCLEOTIDE SEQUENCE [LARGE SCALE GENOMIC DNA]</scope>
    <source>
        <strain evidence="6 7">LMG 29542</strain>
    </source>
</reference>
<keyword evidence="2 4" id="KW-0238">DNA-binding</keyword>
<evidence type="ECO:0000313" key="6">
    <source>
        <dbReference type="EMBL" id="CAB3749169.1"/>
    </source>
</evidence>
<keyword evidence="3" id="KW-0804">Transcription</keyword>
<proteinExistence type="predicted"/>
<accession>A0A6J5D4A5</accession>
<feature type="domain" description="HTH tetR-type" evidence="5">
    <location>
        <begin position="6"/>
        <end position="66"/>
    </location>
</feature>
<dbReference type="InterPro" id="IPR036271">
    <property type="entry name" value="Tet_transcr_reg_TetR-rel_C_sf"/>
</dbReference>
<sequence>MARPREFDEDDVLESALHVFWDKGYEAASLADLQEATGLTKSSLYKAFDSKEGLFRRVLERYNRDHLAFRAVALAQATPQLVTEALLSGTVNLHTGRNTPSGCLVTLSALSCSAEVRPLSEALSESRNAFERLLRERFDTIKGAGPLPNGMNSQAAAAFISTFIQGLAVQAKGGATRRRLRQIVTAVLAAMWPGEASRAKQRKAHS</sequence>
<dbReference type="PANTHER" id="PTHR47506">
    <property type="entry name" value="TRANSCRIPTIONAL REGULATORY PROTEIN"/>
    <property type="match status" value="1"/>
</dbReference>
<evidence type="ECO:0000259" key="5">
    <source>
        <dbReference type="PROSITE" id="PS50977"/>
    </source>
</evidence>
<dbReference type="PRINTS" id="PR00455">
    <property type="entry name" value="HTHTETR"/>
</dbReference>
<dbReference type="GO" id="GO:0003677">
    <property type="term" value="F:DNA binding"/>
    <property type="evidence" value="ECO:0007669"/>
    <property type="project" value="UniProtKB-UniRule"/>
</dbReference>
<gene>
    <name evidence="6" type="primary">comR_2</name>
    <name evidence="6" type="ORF">LMG29542_00907</name>
</gene>
<dbReference type="PROSITE" id="PS50977">
    <property type="entry name" value="HTH_TETR_2"/>
    <property type="match status" value="1"/>
</dbReference>